<accession>A0A2P2QLG3</accession>
<name>A0A2P2QLG3_RHIMU</name>
<dbReference type="AlphaFoldDB" id="A0A2P2QLG3"/>
<proteinExistence type="predicted"/>
<evidence type="ECO:0000313" key="1">
    <source>
        <dbReference type="EMBL" id="MBX67823.1"/>
    </source>
</evidence>
<reference evidence="1" key="1">
    <citation type="submission" date="2018-02" db="EMBL/GenBank/DDBJ databases">
        <title>Rhizophora mucronata_Transcriptome.</title>
        <authorList>
            <person name="Meera S.P."/>
            <person name="Sreeshan A."/>
            <person name="Augustine A."/>
        </authorList>
    </citation>
    <scope>NUCLEOTIDE SEQUENCE</scope>
    <source>
        <tissue evidence="1">Leaf</tissue>
    </source>
</reference>
<sequence>MQQTKSRELKITSKILDSNHNLCSSSSYTCITMERQICIDHSTLRPSTLLIISTFKFSNLISQAFGTR</sequence>
<organism evidence="1">
    <name type="scientific">Rhizophora mucronata</name>
    <name type="common">Asiatic mangrove</name>
    <dbReference type="NCBI Taxonomy" id="61149"/>
    <lineage>
        <taxon>Eukaryota</taxon>
        <taxon>Viridiplantae</taxon>
        <taxon>Streptophyta</taxon>
        <taxon>Embryophyta</taxon>
        <taxon>Tracheophyta</taxon>
        <taxon>Spermatophyta</taxon>
        <taxon>Magnoliopsida</taxon>
        <taxon>eudicotyledons</taxon>
        <taxon>Gunneridae</taxon>
        <taxon>Pentapetalae</taxon>
        <taxon>rosids</taxon>
        <taxon>fabids</taxon>
        <taxon>Malpighiales</taxon>
        <taxon>Rhizophoraceae</taxon>
        <taxon>Rhizophora</taxon>
    </lineage>
</organism>
<dbReference type="EMBL" id="GGEC01087339">
    <property type="protein sequence ID" value="MBX67823.1"/>
    <property type="molecule type" value="Transcribed_RNA"/>
</dbReference>
<protein>
    <submittedName>
        <fullName evidence="1">Uncharacterized protein</fullName>
    </submittedName>
</protein>